<protein>
    <submittedName>
        <fullName evidence="1">Uncharacterized protein</fullName>
    </submittedName>
</protein>
<accession>A0A2T2WD04</accession>
<evidence type="ECO:0000313" key="1">
    <source>
        <dbReference type="EMBL" id="PSR20113.1"/>
    </source>
</evidence>
<evidence type="ECO:0000313" key="2">
    <source>
        <dbReference type="Proteomes" id="UP000241848"/>
    </source>
</evidence>
<dbReference type="AlphaFoldDB" id="A0A2T2WD04"/>
<dbReference type="EMBL" id="PXYV01000085">
    <property type="protein sequence ID" value="PSR20113.1"/>
    <property type="molecule type" value="Genomic_DNA"/>
</dbReference>
<dbReference type="Proteomes" id="UP000241848">
    <property type="component" value="Unassembled WGS sequence"/>
</dbReference>
<proteinExistence type="predicted"/>
<name>A0A2T2WD04_9FIRM</name>
<organism evidence="1 2">
    <name type="scientific">Sulfobacillus acidophilus</name>
    <dbReference type="NCBI Taxonomy" id="53633"/>
    <lineage>
        <taxon>Bacteria</taxon>
        <taxon>Bacillati</taxon>
        <taxon>Bacillota</taxon>
        <taxon>Clostridia</taxon>
        <taxon>Eubacteriales</taxon>
        <taxon>Clostridiales Family XVII. Incertae Sedis</taxon>
        <taxon>Sulfobacillus</taxon>
    </lineage>
</organism>
<sequence>MTADELLTVVWAMGPISVHKMRLTGGWRRLRCDIARFIEGLVGFLALMMWRSPPMVLFSPHRGLARFARRD</sequence>
<comment type="caution">
    <text evidence="1">The sequence shown here is derived from an EMBL/GenBank/DDBJ whole genome shotgun (WGS) entry which is preliminary data.</text>
</comment>
<reference evidence="1 2" key="1">
    <citation type="journal article" date="2014" name="BMC Genomics">
        <title>Comparison of environmental and isolate Sulfobacillus genomes reveals diverse carbon, sulfur, nitrogen, and hydrogen metabolisms.</title>
        <authorList>
            <person name="Justice N.B."/>
            <person name="Norman A."/>
            <person name="Brown C.T."/>
            <person name="Singh A."/>
            <person name="Thomas B.C."/>
            <person name="Banfield J.F."/>
        </authorList>
    </citation>
    <scope>NUCLEOTIDE SEQUENCE [LARGE SCALE GENOMIC DNA]</scope>
    <source>
        <strain evidence="1">AMDSBA3</strain>
    </source>
</reference>
<gene>
    <name evidence="1" type="ORF">C7B45_16440</name>
</gene>